<dbReference type="GO" id="GO:0022857">
    <property type="term" value="F:transmembrane transporter activity"/>
    <property type="evidence" value="ECO:0007669"/>
    <property type="project" value="InterPro"/>
</dbReference>
<dbReference type="HOGENOM" id="CLU_036629_0_0_1"/>
<dbReference type="InterPro" id="IPR036259">
    <property type="entry name" value="MFS_trans_sf"/>
</dbReference>
<feature type="region of interest" description="Disordered" evidence="5">
    <location>
        <begin position="1"/>
        <end position="21"/>
    </location>
</feature>
<dbReference type="EMBL" id="KN837391">
    <property type="protein sequence ID" value="KIJ25957.1"/>
    <property type="molecule type" value="Genomic_DNA"/>
</dbReference>
<evidence type="ECO:0000256" key="3">
    <source>
        <dbReference type="ARBA" id="ARBA00022989"/>
    </source>
</evidence>
<organism evidence="7 8">
    <name type="scientific">Sphaerobolus stellatus (strain SS14)</name>
    <dbReference type="NCBI Taxonomy" id="990650"/>
    <lineage>
        <taxon>Eukaryota</taxon>
        <taxon>Fungi</taxon>
        <taxon>Dikarya</taxon>
        <taxon>Basidiomycota</taxon>
        <taxon>Agaricomycotina</taxon>
        <taxon>Agaricomycetes</taxon>
        <taxon>Phallomycetidae</taxon>
        <taxon>Geastrales</taxon>
        <taxon>Sphaerobolaceae</taxon>
        <taxon>Sphaerobolus</taxon>
    </lineage>
</organism>
<feature type="transmembrane region" description="Helical" evidence="6">
    <location>
        <begin position="106"/>
        <end position="124"/>
    </location>
</feature>
<dbReference type="Pfam" id="PF07690">
    <property type="entry name" value="MFS_1"/>
    <property type="match status" value="1"/>
</dbReference>
<keyword evidence="4 6" id="KW-0472">Membrane</keyword>
<dbReference type="OrthoDB" id="3026777at2759"/>
<reference evidence="7 8" key="1">
    <citation type="submission" date="2014-06" db="EMBL/GenBank/DDBJ databases">
        <title>Evolutionary Origins and Diversification of the Mycorrhizal Mutualists.</title>
        <authorList>
            <consortium name="DOE Joint Genome Institute"/>
            <consortium name="Mycorrhizal Genomics Consortium"/>
            <person name="Kohler A."/>
            <person name="Kuo A."/>
            <person name="Nagy L.G."/>
            <person name="Floudas D."/>
            <person name="Copeland A."/>
            <person name="Barry K.W."/>
            <person name="Cichocki N."/>
            <person name="Veneault-Fourrey C."/>
            <person name="LaButti K."/>
            <person name="Lindquist E.A."/>
            <person name="Lipzen A."/>
            <person name="Lundell T."/>
            <person name="Morin E."/>
            <person name="Murat C."/>
            <person name="Riley R."/>
            <person name="Ohm R."/>
            <person name="Sun H."/>
            <person name="Tunlid A."/>
            <person name="Henrissat B."/>
            <person name="Grigoriev I.V."/>
            <person name="Hibbett D.S."/>
            <person name="Martin F."/>
        </authorList>
    </citation>
    <scope>NUCLEOTIDE SEQUENCE [LARGE SCALE GENOMIC DNA]</scope>
    <source>
        <strain evidence="7 8">SS14</strain>
    </source>
</reference>
<comment type="subcellular location">
    <subcellularLocation>
        <location evidence="1">Membrane</location>
        <topology evidence="1">Multi-pass membrane protein</topology>
    </subcellularLocation>
</comment>
<feature type="transmembrane region" description="Helical" evidence="6">
    <location>
        <begin position="203"/>
        <end position="222"/>
    </location>
</feature>
<evidence type="ECO:0008006" key="9">
    <source>
        <dbReference type="Google" id="ProtNLM"/>
    </source>
</evidence>
<dbReference type="GO" id="GO:0016020">
    <property type="term" value="C:membrane"/>
    <property type="evidence" value="ECO:0007669"/>
    <property type="project" value="UniProtKB-SubCell"/>
</dbReference>
<accession>A0A0C9UA75</accession>
<protein>
    <recommendedName>
        <fullName evidence="9">Major facilitator superfamily (MFS) profile domain-containing protein</fullName>
    </recommendedName>
</protein>
<dbReference type="AlphaFoldDB" id="A0A0C9UA75"/>
<gene>
    <name evidence="7" type="ORF">M422DRAFT_273050</name>
</gene>
<sequence>MPLGNSESETTPLLRPATPPVAEPNRLGNGISRVNLIIVKDITCRNWYQQNYPPGSELPPDACKAPAVKQSFAVAITFLGTIEGIGILISMTTSGYFAARFGRKPVLMSYFALYITGVVALLSADASDGPFFYPFLIVWLILSALTSVLALELVCNMYVVDVVDPGERTASLSKLAGWGVVGAAPSWAIGGYISAFFDDNRLVFYLSIILMALALLYIVSFVPESFPRSQRDLLQRQREEELAHQNQFQRLLSSLFTPFKSLRLLKPMHNPATGRKGHRLVWCGIHALLTGIGELHALTIVIAWLTAEMDFQTSDTGLVMTSYALECAFVLLFIIPTVRRALTPLYTGSDSAQSETSSSEAQSTTPPSQKSSTKLDIHLAFASWVIGAIAMLCVGISKKKTGVHLSLGLWALSSARTPAFKSLAASSVEPILQGEALSAI</sequence>
<feature type="compositionally biased region" description="Polar residues" evidence="5">
    <location>
        <begin position="1"/>
        <end position="11"/>
    </location>
</feature>
<feature type="compositionally biased region" description="Low complexity" evidence="5">
    <location>
        <begin position="351"/>
        <end position="371"/>
    </location>
</feature>
<evidence type="ECO:0000256" key="4">
    <source>
        <dbReference type="ARBA" id="ARBA00023136"/>
    </source>
</evidence>
<keyword evidence="3 6" id="KW-1133">Transmembrane helix</keyword>
<dbReference type="Gene3D" id="1.20.1250.20">
    <property type="entry name" value="MFS general substrate transporter like domains"/>
    <property type="match status" value="1"/>
</dbReference>
<evidence type="ECO:0000256" key="2">
    <source>
        <dbReference type="ARBA" id="ARBA00022692"/>
    </source>
</evidence>
<evidence type="ECO:0000256" key="1">
    <source>
        <dbReference type="ARBA" id="ARBA00004141"/>
    </source>
</evidence>
<feature type="transmembrane region" description="Helical" evidence="6">
    <location>
        <begin position="317"/>
        <end position="335"/>
    </location>
</feature>
<keyword evidence="8" id="KW-1185">Reference proteome</keyword>
<feature type="transmembrane region" description="Helical" evidence="6">
    <location>
        <begin position="72"/>
        <end position="99"/>
    </location>
</feature>
<dbReference type="PANTHER" id="PTHR23507">
    <property type="entry name" value="ZGC:174356"/>
    <property type="match status" value="1"/>
</dbReference>
<evidence type="ECO:0000313" key="7">
    <source>
        <dbReference type="EMBL" id="KIJ25957.1"/>
    </source>
</evidence>
<evidence type="ECO:0000256" key="5">
    <source>
        <dbReference type="SAM" id="MobiDB-lite"/>
    </source>
</evidence>
<dbReference type="PANTHER" id="PTHR23507:SF1">
    <property type="entry name" value="FI18259P1-RELATED"/>
    <property type="match status" value="1"/>
</dbReference>
<dbReference type="SUPFAM" id="SSF103473">
    <property type="entry name" value="MFS general substrate transporter"/>
    <property type="match status" value="1"/>
</dbReference>
<dbReference type="Proteomes" id="UP000054279">
    <property type="component" value="Unassembled WGS sequence"/>
</dbReference>
<feature type="region of interest" description="Disordered" evidence="5">
    <location>
        <begin position="348"/>
        <end position="371"/>
    </location>
</feature>
<feature type="transmembrane region" description="Helical" evidence="6">
    <location>
        <begin position="377"/>
        <end position="397"/>
    </location>
</feature>
<feature type="transmembrane region" description="Helical" evidence="6">
    <location>
        <begin position="280"/>
        <end position="305"/>
    </location>
</feature>
<proteinExistence type="predicted"/>
<feature type="transmembrane region" description="Helical" evidence="6">
    <location>
        <begin position="130"/>
        <end position="154"/>
    </location>
</feature>
<name>A0A0C9UA75_SPHS4</name>
<dbReference type="InterPro" id="IPR011701">
    <property type="entry name" value="MFS"/>
</dbReference>
<evidence type="ECO:0000256" key="6">
    <source>
        <dbReference type="SAM" id="Phobius"/>
    </source>
</evidence>
<feature type="transmembrane region" description="Helical" evidence="6">
    <location>
        <begin position="175"/>
        <end position="197"/>
    </location>
</feature>
<evidence type="ECO:0000313" key="8">
    <source>
        <dbReference type="Proteomes" id="UP000054279"/>
    </source>
</evidence>
<keyword evidence="2 6" id="KW-0812">Transmembrane</keyword>